<keyword evidence="4 5" id="KW-0143">Chaperone</keyword>
<keyword evidence="2 5" id="KW-0690">Ribosome biogenesis</keyword>
<comment type="function">
    <text evidence="5">An accessory protein needed during the final step in the assembly of 30S ribosomal subunit, possibly for assembly of the head region. Essential for efficient processing of 16S rRNA. May be needed both before and after RbfA during the maturation of 16S rRNA. It has affinity for free ribosomal 30S subunits but not for 70S ribosomes.</text>
</comment>
<name>A0ABP7R072_9BURK</name>
<evidence type="ECO:0000256" key="3">
    <source>
        <dbReference type="ARBA" id="ARBA00022552"/>
    </source>
</evidence>
<evidence type="ECO:0000313" key="8">
    <source>
        <dbReference type="EMBL" id="GAA3989986.1"/>
    </source>
</evidence>
<dbReference type="PANTHER" id="PTHR33692:SF1">
    <property type="entry name" value="RIBOSOME MATURATION FACTOR RIMM"/>
    <property type="match status" value="1"/>
</dbReference>
<reference evidence="9" key="1">
    <citation type="journal article" date="2019" name="Int. J. Syst. Evol. Microbiol.">
        <title>The Global Catalogue of Microorganisms (GCM) 10K type strain sequencing project: providing services to taxonomists for standard genome sequencing and annotation.</title>
        <authorList>
            <consortium name="The Broad Institute Genomics Platform"/>
            <consortium name="The Broad Institute Genome Sequencing Center for Infectious Disease"/>
            <person name="Wu L."/>
            <person name="Ma J."/>
        </authorList>
    </citation>
    <scope>NUCLEOTIDE SEQUENCE [LARGE SCALE GENOMIC DNA]</scope>
    <source>
        <strain evidence="9">JCM 17561</strain>
    </source>
</reference>
<dbReference type="HAMAP" id="MF_00014">
    <property type="entry name" value="Ribosome_mat_RimM"/>
    <property type="match status" value="1"/>
</dbReference>
<dbReference type="InterPro" id="IPR056792">
    <property type="entry name" value="PRC_RimM"/>
</dbReference>
<comment type="similarity">
    <text evidence="5">Belongs to the RimM family.</text>
</comment>
<dbReference type="RefSeq" id="WP_103045229.1">
    <property type="nucleotide sequence ID" value="NZ_BAABBP010000007.1"/>
</dbReference>
<dbReference type="InterPro" id="IPR011961">
    <property type="entry name" value="RimM"/>
</dbReference>
<dbReference type="SUPFAM" id="SSF50346">
    <property type="entry name" value="PRC-barrel domain"/>
    <property type="match status" value="1"/>
</dbReference>
<comment type="subcellular location">
    <subcellularLocation>
        <location evidence="5">Cytoplasm</location>
    </subcellularLocation>
</comment>
<dbReference type="Proteomes" id="UP001501627">
    <property type="component" value="Unassembled WGS sequence"/>
</dbReference>
<comment type="domain">
    <text evidence="5">The PRC barrel domain binds ribosomal protein uS19.</text>
</comment>
<dbReference type="NCBIfam" id="TIGR02273">
    <property type="entry name" value="16S_RimM"/>
    <property type="match status" value="1"/>
</dbReference>
<evidence type="ECO:0000313" key="9">
    <source>
        <dbReference type="Proteomes" id="UP001501627"/>
    </source>
</evidence>
<accession>A0ABP7R072</accession>
<dbReference type="Gene3D" id="2.40.30.60">
    <property type="entry name" value="RimM"/>
    <property type="match status" value="1"/>
</dbReference>
<dbReference type="InterPro" id="IPR009000">
    <property type="entry name" value="Transl_B-barrel_sf"/>
</dbReference>
<comment type="subunit">
    <text evidence="5">Binds ribosomal protein uS19.</text>
</comment>
<evidence type="ECO:0000256" key="1">
    <source>
        <dbReference type="ARBA" id="ARBA00022490"/>
    </source>
</evidence>
<dbReference type="InterPro" id="IPR036976">
    <property type="entry name" value="RimM_N_sf"/>
</dbReference>
<evidence type="ECO:0000256" key="2">
    <source>
        <dbReference type="ARBA" id="ARBA00022517"/>
    </source>
</evidence>
<dbReference type="Pfam" id="PF01782">
    <property type="entry name" value="RimM"/>
    <property type="match status" value="1"/>
</dbReference>
<proteinExistence type="inferred from homology"/>
<dbReference type="PANTHER" id="PTHR33692">
    <property type="entry name" value="RIBOSOME MATURATION FACTOR RIMM"/>
    <property type="match status" value="1"/>
</dbReference>
<evidence type="ECO:0000256" key="4">
    <source>
        <dbReference type="ARBA" id="ARBA00023186"/>
    </source>
</evidence>
<feature type="domain" description="Ribosome maturation factor RimM PRC barrel" evidence="7">
    <location>
        <begin position="118"/>
        <end position="188"/>
    </location>
</feature>
<protein>
    <recommendedName>
        <fullName evidence="5">Ribosome maturation factor RimM</fullName>
    </recommendedName>
</protein>
<dbReference type="InterPro" id="IPR011033">
    <property type="entry name" value="PRC_barrel-like_sf"/>
</dbReference>
<dbReference type="Pfam" id="PF24986">
    <property type="entry name" value="PRC_RimM"/>
    <property type="match status" value="1"/>
</dbReference>
<dbReference type="InterPro" id="IPR002676">
    <property type="entry name" value="RimM_N"/>
</dbReference>
<keyword evidence="1 5" id="KW-0963">Cytoplasm</keyword>
<dbReference type="SUPFAM" id="SSF50447">
    <property type="entry name" value="Translation proteins"/>
    <property type="match status" value="1"/>
</dbReference>
<sequence length="189" mass="20957">MTEPVFFEPAALPEDAVEVGRVVGAWGVKGWIKVQPYSSSPEALLAGKTWFLAPPDKGARLFETPVRLQLRQSRVHSDAVVAWIHGIDDRDAAESLRGARVFVSRASFPATQDDEYYWVDLIGLDVVNREGVALGVVRDLLATGPQTTLVLSWDDAGKARERLIPFVAAFVDQVDLQARRITVDWQPDF</sequence>
<dbReference type="Gene3D" id="2.30.30.240">
    <property type="entry name" value="PRC-barrel domain"/>
    <property type="match status" value="1"/>
</dbReference>
<evidence type="ECO:0000259" key="6">
    <source>
        <dbReference type="Pfam" id="PF01782"/>
    </source>
</evidence>
<organism evidence="8 9">
    <name type="scientific">Comamonas faecalis</name>
    <dbReference type="NCBI Taxonomy" id="1387849"/>
    <lineage>
        <taxon>Bacteria</taxon>
        <taxon>Pseudomonadati</taxon>
        <taxon>Pseudomonadota</taxon>
        <taxon>Betaproteobacteria</taxon>
        <taxon>Burkholderiales</taxon>
        <taxon>Comamonadaceae</taxon>
        <taxon>Comamonas</taxon>
    </lineage>
</organism>
<keyword evidence="9" id="KW-1185">Reference proteome</keyword>
<evidence type="ECO:0000259" key="7">
    <source>
        <dbReference type="Pfam" id="PF24986"/>
    </source>
</evidence>
<dbReference type="EMBL" id="BAABBP010000007">
    <property type="protein sequence ID" value="GAA3989986.1"/>
    <property type="molecule type" value="Genomic_DNA"/>
</dbReference>
<keyword evidence="3 5" id="KW-0698">rRNA processing</keyword>
<feature type="domain" description="RimM N-terminal" evidence="6">
    <location>
        <begin position="19"/>
        <end position="106"/>
    </location>
</feature>
<evidence type="ECO:0000256" key="5">
    <source>
        <dbReference type="HAMAP-Rule" id="MF_00014"/>
    </source>
</evidence>
<gene>
    <name evidence="5 8" type="primary">rimM</name>
    <name evidence="8" type="ORF">GCM10022279_11380</name>
</gene>
<comment type="caution">
    <text evidence="8">The sequence shown here is derived from an EMBL/GenBank/DDBJ whole genome shotgun (WGS) entry which is preliminary data.</text>
</comment>